<name>A0A3Q2NXI3_FUNHE</name>
<evidence type="ECO:0000313" key="3">
    <source>
        <dbReference type="Proteomes" id="UP000265000"/>
    </source>
</evidence>
<accession>A0A3Q2NXI3</accession>
<dbReference type="Ensembl" id="ENSFHET00000009370.1">
    <property type="protein sequence ID" value="ENSFHEP00000004127.1"/>
    <property type="gene ID" value="ENSFHEG00000005047.1"/>
</dbReference>
<proteinExistence type="predicted"/>
<keyword evidence="3" id="KW-1185">Reference proteome</keyword>
<evidence type="ECO:0000256" key="1">
    <source>
        <dbReference type="SAM" id="MobiDB-lite"/>
    </source>
</evidence>
<dbReference type="AlphaFoldDB" id="A0A3Q2NXI3"/>
<feature type="region of interest" description="Disordered" evidence="1">
    <location>
        <begin position="65"/>
        <end position="129"/>
    </location>
</feature>
<reference evidence="2" key="1">
    <citation type="submission" date="2025-08" db="UniProtKB">
        <authorList>
            <consortium name="Ensembl"/>
        </authorList>
    </citation>
    <scope>IDENTIFICATION</scope>
</reference>
<evidence type="ECO:0000313" key="2">
    <source>
        <dbReference type="Ensembl" id="ENSFHEP00000004127.1"/>
    </source>
</evidence>
<organism evidence="2 3">
    <name type="scientific">Fundulus heteroclitus</name>
    <name type="common">Killifish</name>
    <name type="synonym">Mummichog</name>
    <dbReference type="NCBI Taxonomy" id="8078"/>
    <lineage>
        <taxon>Eukaryota</taxon>
        <taxon>Metazoa</taxon>
        <taxon>Chordata</taxon>
        <taxon>Craniata</taxon>
        <taxon>Vertebrata</taxon>
        <taxon>Euteleostomi</taxon>
        <taxon>Actinopterygii</taxon>
        <taxon>Neopterygii</taxon>
        <taxon>Teleostei</taxon>
        <taxon>Neoteleostei</taxon>
        <taxon>Acanthomorphata</taxon>
        <taxon>Ovalentaria</taxon>
        <taxon>Atherinomorphae</taxon>
        <taxon>Cyprinodontiformes</taxon>
        <taxon>Fundulidae</taxon>
        <taxon>Fundulus</taxon>
    </lineage>
</organism>
<sequence>MIHKTYIVFLPEKAVQVRLDPERKVKPKWEPLLLVSSDLQSCSFLTAFTDGFAIIYSAEHKSSFSAVNEPPEAVNEPPESVNEPSESVNEPSESVNEPSESVNEPSESVNEPSETKDSATCAGTLTTRC</sequence>
<dbReference type="Proteomes" id="UP000265000">
    <property type="component" value="Unplaced"/>
</dbReference>
<protein>
    <submittedName>
        <fullName evidence="2">Uncharacterized protein</fullName>
    </submittedName>
</protein>
<reference evidence="2" key="2">
    <citation type="submission" date="2025-09" db="UniProtKB">
        <authorList>
            <consortium name="Ensembl"/>
        </authorList>
    </citation>
    <scope>IDENTIFICATION</scope>
</reference>
<feature type="compositionally biased region" description="Low complexity" evidence="1">
    <location>
        <begin position="67"/>
        <end position="112"/>
    </location>
</feature>